<comment type="caution">
    <text evidence="12">The sequence shown here is derived from an EMBL/GenBank/DDBJ whole genome shotgun (WGS) entry which is preliminary data.</text>
</comment>
<evidence type="ECO:0000259" key="11">
    <source>
        <dbReference type="PROSITE" id="PS51900"/>
    </source>
</evidence>
<dbReference type="InterPro" id="IPR011010">
    <property type="entry name" value="DNA_brk_join_enz"/>
</dbReference>
<dbReference type="NCBIfam" id="TIGR02249">
    <property type="entry name" value="integrase_gron"/>
    <property type="match status" value="1"/>
</dbReference>
<dbReference type="PANTHER" id="PTHR30349:SF64">
    <property type="entry name" value="PROPHAGE INTEGRASE INTD-RELATED"/>
    <property type="match status" value="1"/>
</dbReference>
<evidence type="ECO:0000259" key="10">
    <source>
        <dbReference type="PROSITE" id="PS51898"/>
    </source>
</evidence>
<evidence type="ECO:0000313" key="13">
    <source>
        <dbReference type="Proteomes" id="UP000031197"/>
    </source>
</evidence>
<dbReference type="InterPro" id="IPR002104">
    <property type="entry name" value="Integrase_catalytic"/>
</dbReference>
<comment type="subcellular location">
    <subcellularLocation>
        <location evidence="1">Cytoplasm</location>
    </subcellularLocation>
</comment>
<feature type="domain" description="Tyr recombinase" evidence="10">
    <location>
        <begin position="101"/>
        <end position="315"/>
    </location>
</feature>
<organism evidence="12 13">
    <name type="scientific">Alteromonas marina</name>
    <dbReference type="NCBI Taxonomy" id="203795"/>
    <lineage>
        <taxon>Bacteria</taxon>
        <taxon>Pseudomonadati</taxon>
        <taxon>Pseudomonadota</taxon>
        <taxon>Gammaproteobacteria</taxon>
        <taxon>Alteromonadales</taxon>
        <taxon>Alteromonadaceae</taxon>
        <taxon>Alteromonas/Salinimonas group</taxon>
        <taxon>Alteromonas</taxon>
    </lineage>
</organism>
<dbReference type="PANTHER" id="PTHR30349">
    <property type="entry name" value="PHAGE INTEGRASE-RELATED"/>
    <property type="match status" value="1"/>
</dbReference>
<name>A0A0B3Z679_9ALTE</name>
<keyword evidence="3" id="KW-0963">Cytoplasm</keyword>
<evidence type="ECO:0000256" key="6">
    <source>
        <dbReference type="ARBA" id="ARBA00023172"/>
    </source>
</evidence>
<dbReference type="GO" id="GO:0015074">
    <property type="term" value="P:DNA integration"/>
    <property type="evidence" value="ECO:0007669"/>
    <property type="project" value="UniProtKB-KW"/>
</dbReference>
<evidence type="ECO:0000256" key="5">
    <source>
        <dbReference type="ARBA" id="ARBA00023125"/>
    </source>
</evidence>
<protein>
    <submittedName>
        <fullName evidence="12">Integrase</fullName>
    </submittedName>
</protein>
<dbReference type="GO" id="GO:0006310">
    <property type="term" value="P:DNA recombination"/>
    <property type="evidence" value="ECO:0007669"/>
    <property type="project" value="UniProtKB-KW"/>
</dbReference>
<dbReference type="Gene3D" id="1.10.150.130">
    <property type="match status" value="1"/>
</dbReference>
<gene>
    <name evidence="12" type="ORF">RJ41_08720</name>
</gene>
<keyword evidence="4" id="KW-0229">DNA integration</keyword>
<dbReference type="InterPro" id="IPR011946">
    <property type="entry name" value="Integrase_integron-type"/>
</dbReference>
<feature type="domain" description="Core-binding (CB)" evidence="11">
    <location>
        <begin position="1"/>
        <end position="83"/>
    </location>
</feature>
<dbReference type="InterPro" id="IPR044068">
    <property type="entry name" value="CB"/>
</dbReference>
<dbReference type="InterPro" id="IPR004107">
    <property type="entry name" value="Integrase_SAM-like_N"/>
</dbReference>
<dbReference type="OrthoDB" id="9801717at2"/>
<evidence type="ECO:0000256" key="9">
    <source>
        <dbReference type="PROSITE-ProRule" id="PRU01248"/>
    </source>
</evidence>
<dbReference type="GO" id="GO:0005737">
    <property type="term" value="C:cytoplasm"/>
    <property type="evidence" value="ECO:0007669"/>
    <property type="project" value="UniProtKB-SubCell"/>
</dbReference>
<proteinExistence type="inferred from homology"/>
<dbReference type="InterPro" id="IPR050090">
    <property type="entry name" value="Tyrosine_recombinase_XerCD"/>
</dbReference>
<dbReference type="InterPro" id="IPR010998">
    <property type="entry name" value="Integrase_recombinase_N"/>
</dbReference>
<reference evidence="12 13" key="1">
    <citation type="submission" date="2014-12" db="EMBL/GenBank/DDBJ databases">
        <title>Genome sequencing of Alteromonas marina AD001.</title>
        <authorList>
            <person name="Adrian T.G.S."/>
            <person name="Chan K.G."/>
        </authorList>
    </citation>
    <scope>NUCLEOTIDE SEQUENCE [LARGE SCALE GENOMIC DNA]</scope>
    <source>
        <strain evidence="12 13">AD001</strain>
    </source>
</reference>
<evidence type="ECO:0000256" key="1">
    <source>
        <dbReference type="ARBA" id="ARBA00004496"/>
    </source>
</evidence>
<dbReference type="Proteomes" id="UP000031197">
    <property type="component" value="Unassembled WGS sequence"/>
</dbReference>
<evidence type="ECO:0000313" key="12">
    <source>
        <dbReference type="EMBL" id="KHT53760.1"/>
    </source>
</evidence>
<evidence type="ECO:0000256" key="7">
    <source>
        <dbReference type="ARBA" id="ARBA00037721"/>
    </source>
</evidence>
<keyword evidence="6" id="KW-0233">DNA recombination</keyword>
<dbReference type="RefSeq" id="WP_039219448.1">
    <property type="nucleotide sequence ID" value="NZ_JWLW01000013.1"/>
</dbReference>
<dbReference type="PROSITE" id="PS51900">
    <property type="entry name" value="CB"/>
    <property type="match status" value="1"/>
</dbReference>
<dbReference type="GO" id="GO:0003677">
    <property type="term" value="F:DNA binding"/>
    <property type="evidence" value="ECO:0007669"/>
    <property type="project" value="UniProtKB-UniRule"/>
</dbReference>
<comment type="subunit">
    <text evidence="8">Forms a cyclic heterotetrameric complex composed of two molecules of XerC and two molecules of XerD.</text>
</comment>
<keyword evidence="5 9" id="KW-0238">DNA-binding</keyword>
<dbReference type="InterPro" id="IPR013762">
    <property type="entry name" value="Integrase-like_cat_sf"/>
</dbReference>
<dbReference type="Gene3D" id="1.10.443.10">
    <property type="entry name" value="Intergrase catalytic core"/>
    <property type="match status" value="1"/>
</dbReference>
<dbReference type="EMBL" id="JWLW01000013">
    <property type="protein sequence ID" value="KHT53760.1"/>
    <property type="molecule type" value="Genomic_DNA"/>
</dbReference>
<dbReference type="FunFam" id="1.10.443.10:FF:000007">
    <property type="entry name" value="Tyrosine recombinase XerC"/>
    <property type="match status" value="1"/>
</dbReference>
<dbReference type="PROSITE" id="PS51898">
    <property type="entry name" value="TYR_RECOMBINASE"/>
    <property type="match status" value="1"/>
</dbReference>
<evidence type="ECO:0000256" key="2">
    <source>
        <dbReference type="ARBA" id="ARBA00008857"/>
    </source>
</evidence>
<sequence length="322" mass="37126">MKSQFIKSLYEHMMLKRYAKRTIQTYINWISDYIRFHKFQHPKDLDVLHVEAYLTHLSTKRKNARSTQATALNALVFLYNKYLEQPLPSDMNFVGSGRERKLPVVLTQLEVKALLGRVPTHHYLAVALLYGSGLRLMECVRLRTGDIDFDYKCVRIWFGKGGKHRVVTLSDSLIPLLKNHISECEKLLQRDLMVPDFAGSWIPHGLRKKYQQRNKSLEWQYLFPASKLSIDPESKLLRRHHIDEKQIQRAVSRASSDAGIIKHVTPHTLRHSFATHLLQSGADIRTVQDQLGHADVRTTQIYTHILQQGANGVVSPLSNLAF</sequence>
<evidence type="ECO:0000256" key="3">
    <source>
        <dbReference type="ARBA" id="ARBA00022490"/>
    </source>
</evidence>
<evidence type="ECO:0000256" key="8">
    <source>
        <dbReference type="ARBA" id="ARBA00038613"/>
    </source>
</evidence>
<dbReference type="Pfam" id="PF13495">
    <property type="entry name" value="Phage_int_SAM_4"/>
    <property type="match status" value="1"/>
</dbReference>
<dbReference type="SUPFAM" id="SSF56349">
    <property type="entry name" value="DNA breaking-rejoining enzymes"/>
    <property type="match status" value="1"/>
</dbReference>
<evidence type="ECO:0000256" key="4">
    <source>
        <dbReference type="ARBA" id="ARBA00022908"/>
    </source>
</evidence>
<dbReference type="Pfam" id="PF00589">
    <property type="entry name" value="Phage_integrase"/>
    <property type="match status" value="1"/>
</dbReference>
<comment type="function">
    <text evidence="7">Site-specific tyrosine recombinase, which acts by catalyzing the cutting and rejoining of the recombining DNA molecules. The XerC-XerD complex is essential to convert dimers of the bacterial chromosome into monomers to permit their segregation at cell division. It also contributes to the segregational stability of plasmids.</text>
</comment>
<comment type="similarity">
    <text evidence="2">Belongs to the 'phage' integrase family.</text>
</comment>
<dbReference type="AlphaFoldDB" id="A0A0B3Z679"/>
<keyword evidence="13" id="KW-1185">Reference proteome</keyword>
<accession>A0A0B3Z679</accession>